<accession>A0A6A3APH9</accession>
<evidence type="ECO:0000256" key="3">
    <source>
        <dbReference type="ARBA" id="ARBA00023163"/>
    </source>
</evidence>
<evidence type="ECO:0000313" key="7">
    <source>
        <dbReference type="Proteomes" id="UP000436088"/>
    </source>
</evidence>
<keyword evidence="3" id="KW-0804">Transcription</keyword>
<dbReference type="Proteomes" id="UP000436088">
    <property type="component" value="Unassembled WGS sequence"/>
</dbReference>
<dbReference type="GO" id="GO:0003677">
    <property type="term" value="F:DNA binding"/>
    <property type="evidence" value="ECO:0007669"/>
    <property type="project" value="UniProtKB-KW"/>
</dbReference>
<dbReference type="SUPFAM" id="SSF101941">
    <property type="entry name" value="NAC domain"/>
    <property type="match status" value="1"/>
</dbReference>
<dbReference type="EMBL" id="VEPZ02000979">
    <property type="protein sequence ID" value="KAE8705723.1"/>
    <property type="molecule type" value="Genomic_DNA"/>
</dbReference>
<evidence type="ECO:0000259" key="5">
    <source>
        <dbReference type="PROSITE" id="PS51005"/>
    </source>
</evidence>
<dbReference type="InterPro" id="IPR036093">
    <property type="entry name" value="NAC_dom_sf"/>
</dbReference>
<proteinExistence type="predicted"/>
<organism evidence="6 7">
    <name type="scientific">Hibiscus syriacus</name>
    <name type="common">Rose of Sharon</name>
    <dbReference type="NCBI Taxonomy" id="106335"/>
    <lineage>
        <taxon>Eukaryota</taxon>
        <taxon>Viridiplantae</taxon>
        <taxon>Streptophyta</taxon>
        <taxon>Embryophyta</taxon>
        <taxon>Tracheophyta</taxon>
        <taxon>Spermatophyta</taxon>
        <taxon>Magnoliopsida</taxon>
        <taxon>eudicotyledons</taxon>
        <taxon>Gunneridae</taxon>
        <taxon>Pentapetalae</taxon>
        <taxon>rosids</taxon>
        <taxon>malvids</taxon>
        <taxon>Malvales</taxon>
        <taxon>Malvaceae</taxon>
        <taxon>Malvoideae</taxon>
        <taxon>Hibiscus</taxon>
    </lineage>
</organism>
<evidence type="ECO:0000256" key="2">
    <source>
        <dbReference type="ARBA" id="ARBA00023125"/>
    </source>
</evidence>
<dbReference type="InterPro" id="IPR003441">
    <property type="entry name" value="NAC-dom"/>
</dbReference>
<dbReference type="GO" id="GO:0006355">
    <property type="term" value="P:regulation of DNA-templated transcription"/>
    <property type="evidence" value="ECO:0007669"/>
    <property type="project" value="InterPro"/>
</dbReference>
<keyword evidence="7" id="KW-1185">Reference proteome</keyword>
<evidence type="ECO:0000256" key="4">
    <source>
        <dbReference type="ARBA" id="ARBA00023242"/>
    </source>
</evidence>
<protein>
    <submittedName>
        <fullName evidence="6">ONAC010 protein</fullName>
    </submittedName>
</protein>
<dbReference type="PROSITE" id="PS51005">
    <property type="entry name" value="NAC"/>
    <property type="match status" value="1"/>
</dbReference>
<reference evidence="6" key="1">
    <citation type="submission" date="2019-09" db="EMBL/GenBank/DDBJ databases">
        <title>Draft genome information of white flower Hibiscus syriacus.</title>
        <authorList>
            <person name="Kim Y.-M."/>
        </authorList>
    </citation>
    <scope>NUCLEOTIDE SEQUENCE [LARGE SCALE GENOMIC DNA]</scope>
    <source>
        <strain evidence="6">YM2019G1</strain>
    </source>
</reference>
<gene>
    <name evidence="6" type="ORF">F3Y22_tig00110418pilonHSYRG00113</name>
</gene>
<evidence type="ECO:0000256" key="1">
    <source>
        <dbReference type="ARBA" id="ARBA00023015"/>
    </source>
</evidence>
<dbReference type="Pfam" id="PF02365">
    <property type="entry name" value="NAM"/>
    <property type="match status" value="1"/>
</dbReference>
<comment type="caution">
    <text evidence="6">The sequence shown here is derived from an EMBL/GenBank/DDBJ whole genome shotgun (WGS) entry which is preliminary data.</text>
</comment>
<feature type="domain" description="NAC" evidence="5">
    <location>
        <begin position="45"/>
        <end position="199"/>
    </location>
</feature>
<dbReference type="PANTHER" id="PTHR31719">
    <property type="entry name" value="NAC TRANSCRIPTION FACTOR 56"/>
    <property type="match status" value="1"/>
</dbReference>
<evidence type="ECO:0000313" key="6">
    <source>
        <dbReference type="EMBL" id="KAE8705723.1"/>
    </source>
</evidence>
<dbReference type="PANTHER" id="PTHR31719:SF179">
    <property type="entry name" value="OS08G0148400 PROTEIN"/>
    <property type="match status" value="1"/>
</dbReference>
<dbReference type="AlphaFoldDB" id="A0A6A3APH9"/>
<sequence length="330" mass="38249">MDIPPPSLHHAPPDRGLVIVEALEEDEPNMNVNGNNADDRYLDSFPPGFRFCPLDEELVLHYLKNKVMDLPLPPNRITEVNLYSYNPEKLAEKHKQYGEKEWYFFTPRDKKYRNGTRPNRAADNGYWKATGADKGVRSDDKIIGYRKALVFYEGRPPKGTKTSWIMHEYRVNDPPSPSKERAGYILQLDDWVLCRIYKKQEKPRKTQAKDDETNLSIQNPEVPNEEMIDSDDVIDYNDYFNTGSFVNQSLADESFSDLQNVFDRQFSSQFPTWYLNDDGMEQQDLWSSVGNLEPPVPLNMYVQPLVNLDLSAQNNHISDEDADSKNVDWN</sequence>
<keyword evidence="2" id="KW-0238">DNA-binding</keyword>
<keyword evidence="1" id="KW-0805">Transcription regulation</keyword>
<keyword evidence="4" id="KW-0539">Nucleus</keyword>
<name>A0A6A3APH9_HIBSY</name>
<dbReference type="Gene3D" id="2.170.150.80">
    <property type="entry name" value="NAC domain"/>
    <property type="match status" value="1"/>
</dbReference>